<comment type="caution">
    <text evidence="1">The sequence shown here is derived from an EMBL/GenBank/DDBJ whole genome shotgun (WGS) entry which is preliminary data.</text>
</comment>
<evidence type="ECO:0000313" key="1">
    <source>
        <dbReference type="EMBL" id="KKM83531.1"/>
    </source>
</evidence>
<sequence length="52" mass="5972">MVKGKEGFEVIEVPTSTERKIRDIESGEVYDLTESVCKMWNELKEVRRAVVG</sequence>
<organism evidence="1">
    <name type="scientific">marine sediment metagenome</name>
    <dbReference type="NCBI Taxonomy" id="412755"/>
    <lineage>
        <taxon>unclassified sequences</taxon>
        <taxon>metagenomes</taxon>
        <taxon>ecological metagenomes</taxon>
    </lineage>
</organism>
<dbReference type="AlphaFoldDB" id="A0A0F9L7X0"/>
<name>A0A0F9L7X0_9ZZZZ</name>
<gene>
    <name evidence="1" type="ORF">LCGC14_1308460</name>
</gene>
<reference evidence="1" key="1">
    <citation type="journal article" date="2015" name="Nature">
        <title>Complex archaea that bridge the gap between prokaryotes and eukaryotes.</title>
        <authorList>
            <person name="Spang A."/>
            <person name="Saw J.H."/>
            <person name="Jorgensen S.L."/>
            <person name="Zaremba-Niedzwiedzka K."/>
            <person name="Martijn J."/>
            <person name="Lind A.E."/>
            <person name="van Eijk R."/>
            <person name="Schleper C."/>
            <person name="Guy L."/>
            <person name="Ettema T.J."/>
        </authorList>
    </citation>
    <scope>NUCLEOTIDE SEQUENCE</scope>
</reference>
<dbReference type="EMBL" id="LAZR01007700">
    <property type="protein sequence ID" value="KKM83531.1"/>
    <property type="molecule type" value="Genomic_DNA"/>
</dbReference>
<proteinExistence type="predicted"/>
<accession>A0A0F9L7X0</accession>
<protein>
    <submittedName>
        <fullName evidence="1">Uncharacterized protein</fullName>
    </submittedName>
</protein>